<dbReference type="InterPro" id="IPR011009">
    <property type="entry name" value="Kinase-like_dom_sf"/>
</dbReference>
<dbReference type="Pfam" id="PF00069">
    <property type="entry name" value="Pkinase"/>
    <property type="match status" value="1"/>
</dbReference>
<evidence type="ECO:0000256" key="6">
    <source>
        <dbReference type="ARBA" id="ARBA00022741"/>
    </source>
</evidence>
<dbReference type="GO" id="GO:0006397">
    <property type="term" value="P:mRNA processing"/>
    <property type="evidence" value="ECO:0007669"/>
    <property type="project" value="UniProtKB-KW"/>
</dbReference>
<keyword evidence="7" id="KW-0067">ATP-binding</keyword>
<dbReference type="SUPFAM" id="SSF81301">
    <property type="entry name" value="Nucleotidyltransferase"/>
    <property type="match status" value="1"/>
</dbReference>
<name>A0A1S9DCD5_ASPOZ</name>
<dbReference type="SMART" id="SM00220">
    <property type="entry name" value="S_TKc"/>
    <property type="match status" value="1"/>
</dbReference>
<dbReference type="VEuPathDB" id="FungiDB:AO090011000960"/>
<comment type="similarity">
    <text evidence="2">Belongs to the poly(A) polymerase family.</text>
</comment>
<keyword evidence="4" id="KW-0507">mRNA processing</keyword>
<evidence type="ECO:0000256" key="4">
    <source>
        <dbReference type="ARBA" id="ARBA00022664"/>
    </source>
</evidence>
<dbReference type="Gene3D" id="3.90.1140.10">
    <property type="entry name" value="Cyclic phosphodiesterase"/>
    <property type="match status" value="1"/>
</dbReference>
<evidence type="ECO:0000256" key="8">
    <source>
        <dbReference type="ARBA" id="ARBA00023242"/>
    </source>
</evidence>
<evidence type="ECO:0000256" key="1">
    <source>
        <dbReference type="ARBA" id="ARBA00004123"/>
    </source>
</evidence>
<evidence type="ECO:0000256" key="9">
    <source>
        <dbReference type="SAM" id="MobiDB-lite"/>
    </source>
</evidence>
<dbReference type="EMBL" id="MKZY01000007">
    <property type="protein sequence ID" value="OOO06720.1"/>
    <property type="molecule type" value="Genomic_DNA"/>
</dbReference>
<dbReference type="PROSITE" id="PS00108">
    <property type="entry name" value="PROTEIN_KINASE_ST"/>
    <property type="match status" value="1"/>
</dbReference>
<dbReference type="VEuPathDB" id="FungiDB:AO090011000088"/>
<evidence type="ECO:0000259" key="10">
    <source>
        <dbReference type="PROSITE" id="PS50011"/>
    </source>
</evidence>
<protein>
    <recommendedName>
        <fullName evidence="3">polynucleotide adenylyltransferase</fullName>
        <ecNumber evidence="3">2.7.7.19</ecNumber>
    </recommendedName>
</protein>
<dbReference type="InterPro" id="IPR036691">
    <property type="entry name" value="Endo/exonu/phosph_ase_sf"/>
</dbReference>
<dbReference type="InterPro" id="IPR040459">
    <property type="entry name" value="MJ1316"/>
</dbReference>
<dbReference type="Pfam" id="PF04457">
    <property type="entry name" value="MJ1316"/>
    <property type="match status" value="1"/>
</dbReference>
<dbReference type="GO" id="GO:1990817">
    <property type="term" value="F:poly(A) RNA polymerase activity"/>
    <property type="evidence" value="ECO:0007669"/>
    <property type="project" value="UniProtKB-EC"/>
</dbReference>
<evidence type="ECO:0000256" key="7">
    <source>
        <dbReference type="ARBA" id="ARBA00022840"/>
    </source>
</evidence>
<evidence type="ECO:0000313" key="12">
    <source>
        <dbReference type="Proteomes" id="UP000190312"/>
    </source>
</evidence>
<keyword evidence="5" id="KW-0808">Transferase</keyword>
<reference evidence="11 12" key="1">
    <citation type="submission" date="2016-10" db="EMBL/GenBank/DDBJ databases">
        <title>Genome sequencing of Aspergillus oryzae BCC7051.</title>
        <authorList>
            <person name="Thammarongtham C."/>
            <person name="Vorapreeda T."/>
            <person name="Nookaew I."/>
            <person name="Srisuk T."/>
            <person name="Land M."/>
            <person name="Jeennor S."/>
            <person name="Laoteng K."/>
        </authorList>
    </citation>
    <scope>NUCLEOTIDE SEQUENCE [LARGE SCALE GENOMIC DNA]</scope>
    <source>
        <strain evidence="11 12">BCC7051</strain>
    </source>
</reference>
<feature type="region of interest" description="Disordered" evidence="9">
    <location>
        <begin position="563"/>
        <end position="587"/>
    </location>
</feature>
<dbReference type="Pfam" id="PF03372">
    <property type="entry name" value="Exo_endo_phos"/>
    <property type="match status" value="1"/>
</dbReference>
<comment type="caution">
    <text evidence="11">The sequence shown here is derived from an EMBL/GenBank/DDBJ whole genome shotgun (WGS) entry which is preliminary data.</text>
</comment>
<dbReference type="Gene3D" id="1.10.510.10">
    <property type="entry name" value="Transferase(Phosphotransferase) domain 1"/>
    <property type="match status" value="1"/>
</dbReference>
<dbReference type="SUPFAM" id="SSF56112">
    <property type="entry name" value="Protein kinase-like (PK-like)"/>
    <property type="match status" value="1"/>
</dbReference>
<evidence type="ECO:0000256" key="5">
    <source>
        <dbReference type="ARBA" id="ARBA00022679"/>
    </source>
</evidence>
<dbReference type="Gene3D" id="3.30.460.10">
    <property type="entry name" value="Beta Polymerase, domain 2"/>
    <property type="match status" value="1"/>
</dbReference>
<evidence type="ECO:0000256" key="3">
    <source>
        <dbReference type="ARBA" id="ARBA00012388"/>
    </source>
</evidence>
<feature type="compositionally biased region" description="Polar residues" evidence="9">
    <location>
        <begin position="563"/>
        <end position="572"/>
    </location>
</feature>
<dbReference type="InterPro" id="IPR005135">
    <property type="entry name" value="Endo/exonuclease/phosphatase"/>
</dbReference>
<dbReference type="GO" id="GO:0031123">
    <property type="term" value="P:RNA 3'-end processing"/>
    <property type="evidence" value="ECO:0007669"/>
    <property type="project" value="InterPro"/>
</dbReference>
<keyword evidence="11" id="KW-0418">Kinase</keyword>
<comment type="subcellular location">
    <subcellularLocation>
        <location evidence="1">Nucleus</location>
    </subcellularLocation>
</comment>
<keyword evidence="8" id="KW-0539">Nucleus</keyword>
<dbReference type="InterPro" id="IPR000719">
    <property type="entry name" value="Prot_kinase_dom"/>
</dbReference>
<dbReference type="OrthoDB" id="10263155at2759"/>
<dbReference type="EC" id="2.7.7.19" evidence="3"/>
<dbReference type="Gene3D" id="3.60.10.10">
    <property type="entry name" value="Endonuclease/exonuclease/phosphatase"/>
    <property type="match status" value="1"/>
</dbReference>
<dbReference type="InterPro" id="IPR011068">
    <property type="entry name" value="NuclTrfase_I-like_C"/>
</dbReference>
<dbReference type="GO" id="GO:0005634">
    <property type="term" value="C:nucleus"/>
    <property type="evidence" value="ECO:0007669"/>
    <property type="project" value="UniProtKB-SubCell"/>
</dbReference>
<dbReference type="Gene3D" id="3.30.200.20">
    <property type="entry name" value="Phosphorylase Kinase, domain 1"/>
    <property type="match status" value="1"/>
</dbReference>
<accession>A0A1S9DCD5</accession>
<dbReference type="PROSITE" id="PS50011">
    <property type="entry name" value="PROTEIN_KINASE_DOM"/>
    <property type="match status" value="1"/>
</dbReference>
<dbReference type="SUPFAM" id="SSF55003">
    <property type="entry name" value="PAP/Archaeal CCA-adding enzyme, C-terminal domain"/>
    <property type="match status" value="1"/>
</dbReference>
<dbReference type="Pfam" id="PF13563">
    <property type="entry name" value="2_5_RNA_ligase2"/>
    <property type="match status" value="1"/>
</dbReference>
<dbReference type="eggNOG" id="KOG2245">
    <property type="taxonomic scope" value="Eukaryota"/>
</dbReference>
<organism evidence="11 12">
    <name type="scientific">Aspergillus oryzae</name>
    <name type="common">Yellow koji mold</name>
    <dbReference type="NCBI Taxonomy" id="5062"/>
    <lineage>
        <taxon>Eukaryota</taxon>
        <taxon>Fungi</taxon>
        <taxon>Dikarya</taxon>
        <taxon>Ascomycota</taxon>
        <taxon>Pezizomycotina</taxon>
        <taxon>Eurotiomycetes</taxon>
        <taxon>Eurotiomycetidae</taxon>
        <taxon>Eurotiales</taxon>
        <taxon>Aspergillaceae</taxon>
        <taxon>Aspergillus</taxon>
        <taxon>Aspergillus subgen. Circumdati</taxon>
    </lineage>
</organism>
<dbReference type="Gene3D" id="1.10.1410.10">
    <property type="match status" value="1"/>
</dbReference>
<dbReference type="PANTHER" id="PTHR10682:SF23">
    <property type="entry name" value="POLYNUCLEOTIDE ADENYLYLTRANSFERASE"/>
    <property type="match status" value="1"/>
</dbReference>
<evidence type="ECO:0000256" key="2">
    <source>
        <dbReference type="ARBA" id="ARBA00010912"/>
    </source>
</evidence>
<dbReference type="GO" id="GO:0003723">
    <property type="term" value="F:RNA binding"/>
    <property type="evidence" value="ECO:0007669"/>
    <property type="project" value="InterPro"/>
</dbReference>
<sequence>MDTLKATLLKSWSRLASILGNPSQKAPLCRLNHFRNTEEPDLYTTGGFHRVSLGDTFDHGRYAILRKLGYGQYSTVWLAQDFKHKKYVTLKLLRADCYGGPHDIFEREILSKISDMSRNSTHDGARHILPLIGDFTHTGPNGDHVCLVFDVLGHHLDFQCAKYEDGRLPVRAVKLIARQLLLGLDFLHRECGVIHTDLKPTNILLELENPDRVISRYLEKVPPLMDTQGNAEVPLREVITTPLISEMEAPRIRIIDFGVASWRDNHLSEQIQSSALRAPEVTIGAPWDTGVDIWSLGCLIMELVQGIVPFSGEASERGTWTAEDDRLARTIEILGPFPLELLRKGSRTPDLFDEKGDLLRIPNMKSTSLERLLNGTTKPFLKPDDMPDAEVPIFINFLRACLRLILSTGVQRQSCFSMNGREVDPIRLRLDKSDFFAHKRSNTVYLTDSGSDGLKALAQLQHDITDAFGGQSRSSGRLHLTVGQSEADDLAERQFLLEKVGLIPAVEWEVEELVILIRDRSQGLDTASSPMVVWGAVSLSGTPSPNPKALEYLSPSSLPARSETTFQFSPSQDDSEEGKWNAIPKSPAPTGGKLVDSPVTVASYNVLVESLHPPPTERYPLLLQNLLSDAASANILILQEVADDFLSFLLRDKKIRLRYPFATHGPPDQAEIGPLNSLRNIVVLSRWQFRWEWLPFDKRHKGAVVLQLEHLGTFHDSKFLPLVVTGVHLSCGLIDSSIMAKRSQLQTVLKYLSGIYPNNHWVVAGDFNITTSSYTIDTALKRKSISAQGASVLASLDGMLTDAGLLDCYYASRAASSGLGNPQGRLDLGASYEGEEGATYDPTENEHAARIAGQSFHSRPQRYDRILVRGVEFEVLSYNLFGIPSGDESQLASDHWGVRATVKLNGPRSGGLESEKALITVEKAPLNLGGIDGLKGWLKGYLAFPSNEEITQRQEAFELIKELVNRRDANLPAGTRLDLLFEVVPVGSYGFGVWNSSSDMDILVIGQVSPRTFFALMIAKLRRATDSDVVLLRKVKAASGIMLELEVRGVRVDLQYCAATRVVESWPQALELPADHSTFDLPMQSLLKLNSLRDMHYLQRTIPDLASFRLAYRFIKIWAQRRGIYSSKLGYLGGIHITLLLARICTLSFRQAGTISAADIITTFFKHYAQFNWEKQVVYDPSFYKSPPRYFRPQREPLVILSQHQPKVNVARAASIPSTRTLVQEFQRADKLLSQQDVTWEQLAGSIENSTGADEFLKSYRSYAKVNVQYWGGAATKGRMLVGWLEWRCVSLLVDIHRKFPDIHARIWPARFTDMEEVGETTKEYQGCYLIGLTRESTPGATPLSDADRQSAHISLLAVLNSFAEQIREDENYFDSSSSWVDVSLVQPSALSGLRVDISNWGNGAYDEASFDDDEDEIELEDEEDEELVQARLRTMPIRGTKAVAMPEGAKLRSASDVLNRLRWDAEFDIENYIVGYDDRFLGEREMPVGQWKADLTDEAFIPMHRILYFKRKSDGVKVWDRETRTDLLFGSGVSSKVQE</sequence>
<feature type="domain" description="Protein kinase" evidence="10">
    <location>
        <begin position="62"/>
        <end position="381"/>
    </location>
</feature>
<keyword evidence="6" id="KW-0547">Nucleotide-binding</keyword>
<dbReference type="Pfam" id="PF04928">
    <property type="entry name" value="PAP_central"/>
    <property type="match status" value="1"/>
</dbReference>
<evidence type="ECO:0000313" key="11">
    <source>
        <dbReference type="EMBL" id="OOO06720.1"/>
    </source>
</evidence>
<dbReference type="GO" id="GO:0004672">
    <property type="term" value="F:protein kinase activity"/>
    <property type="evidence" value="ECO:0007669"/>
    <property type="project" value="InterPro"/>
</dbReference>
<dbReference type="InterPro" id="IPR008271">
    <property type="entry name" value="Ser/Thr_kinase_AS"/>
</dbReference>
<gene>
    <name evidence="11" type="ORF">OAory_01089230</name>
</gene>
<dbReference type="InterPro" id="IPR043519">
    <property type="entry name" value="NT_sf"/>
</dbReference>
<proteinExistence type="inferred from homology"/>
<dbReference type="InterPro" id="IPR007012">
    <property type="entry name" value="PolA_pol_cen_dom"/>
</dbReference>
<dbReference type="GO" id="GO:0005524">
    <property type="term" value="F:ATP binding"/>
    <property type="evidence" value="ECO:0007669"/>
    <property type="project" value="UniProtKB-KW"/>
</dbReference>
<dbReference type="Proteomes" id="UP000190312">
    <property type="component" value="Unassembled WGS sequence"/>
</dbReference>
<dbReference type="PANTHER" id="PTHR10682">
    <property type="entry name" value="POLY A POLYMERASE"/>
    <property type="match status" value="1"/>
</dbReference>
<dbReference type="SUPFAM" id="SSF81631">
    <property type="entry name" value="PAP/OAS1 substrate-binding domain"/>
    <property type="match status" value="1"/>
</dbReference>
<dbReference type="SUPFAM" id="SSF56219">
    <property type="entry name" value="DNase I-like"/>
    <property type="match status" value="1"/>
</dbReference>